<keyword evidence="4" id="KW-1185">Reference proteome</keyword>
<dbReference type="InterPro" id="IPR026444">
    <property type="entry name" value="Secre_tail"/>
</dbReference>
<dbReference type="Proteomes" id="UP001269081">
    <property type="component" value="Unassembled WGS sequence"/>
</dbReference>
<evidence type="ECO:0000256" key="1">
    <source>
        <dbReference type="ARBA" id="ARBA00022729"/>
    </source>
</evidence>
<evidence type="ECO:0000259" key="2">
    <source>
        <dbReference type="Pfam" id="PF18962"/>
    </source>
</evidence>
<sequence length="596" mass="66023">MRKNYSYLLILLFLTISMLGQKVTLTPTLVNGVSFSSGSINLASVPNSTISLSVKVEVPSTTVGDQGTIKIYFSKGTALGSNIAIGGDGGALYFGGGKTATRNFTINLNWGDFSTSGGYIYAEYKNSTTVVYKSSNISVIKNSTMTSGTNLNPPADAPNPKNIVNTLCCNQTIRLGDKPAPIIGSQHLNPYEGKPYGINQRWSVNANNIVLSLDYINKILDLDYITELKDLTITRELGYLYGGEFPNKSNTVTIKVVPSPILKNEISIDTPINSEGYYEITDTNPKQISGTMYDSQVNLNILQDPFHIPKRGDSSANIEKFEWEYTKTNAGLGGIKNWTTISGENDYFLKSFNPSEISNTEDNYYLLRRIAIYQNIKRVSNTLKIVLRTIRLNNTICCDQKLNILSSEEIEKPSIIIGSTAVSDKNNILLYQWQQKRINNRESIDTWSDIQGASSKDYLPSALKYVLNSRGSSIQDYSYRRIARASHYGGETSYSNEISVSPSYDRPSSSSIIVYPNPATSIINIENKENVFSAIDTKISIVNISGIEVNSNNFTFTNPNLISINISNLISGTYFINIQTLVNGRRKLLQFTFIKS</sequence>
<organism evidence="3 4">
    <name type="scientific">Flavobacterium piscis</name>
    <dbReference type="NCBI Taxonomy" id="1114874"/>
    <lineage>
        <taxon>Bacteria</taxon>
        <taxon>Pseudomonadati</taxon>
        <taxon>Bacteroidota</taxon>
        <taxon>Flavobacteriia</taxon>
        <taxon>Flavobacteriales</taxon>
        <taxon>Flavobacteriaceae</taxon>
        <taxon>Flavobacterium</taxon>
    </lineage>
</organism>
<reference evidence="3 4" key="1">
    <citation type="submission" date="2023-07" db="EMBL/GenBank/DDBJ databases">
        <title>Sorghum-associated microbial communities from plants grown in Nebraska, USA.</title>
        <authorList>
            <person name="Schachtman D."/>
        </authorList>
    </citation>
    <scope>NUCLEOTIDE SEQUENCE [LARGE SCALE GENOMIC DNA]</scope>
    <source>
        <strain evidence="3 4">4129</strain>
    </source>
</reference>
<dbReference type="Pfam" id="PF18962">
    <property type="entry name" value="Por_Secre_tail"/>
    <property type="match status" value="1"/>
</dbReference>
<dbReference type="EMBL" id="JAVDWQ010000018">
    <property type="protein sequence ID" value="MDR7212098.1"/>
    <property type="molecule type" value="Genomic_DNA"/>
</dbReference>
<evidence type="ECO:0000313" key="3">
    <source>
        <dbReference type="EMBL" id="MDR7212098.1"/>
    </source>
</evidence>
<feature type="domain" description="Secretion system C-terminal sorting" evidence="2">
    <location>
        <begin position="514"/>
        <end position="580"/>
    </location>
</feature>
<gene>
    <name evidence="3" type="ORF">J2W48_004055</name>
</gene>
<evidence type="ECO:0000313" key="4">
    <source>
        <dbReference type="Proteomes" id="UP001269081"/>
    </source>
</evidence>
<protein>
    <recommendedName>
        <fullName evidence="2">Secretion system C-terminal sorting domain-containing protein</fullName>
    </recommendedName>
</protein>
<keyword evidence="1" id="KW-0732">Signal</keyword>
<name>A0ABU1YD61_9FLAO</name>
<accession>A0ABU1YD61</accession>
<comment type="caution">
    <text evidence="3">The sequence shown here is derived from an EMBL/GenBank/DDBJ whole genome shotgun (WGS) entry which is preliminary data.</text>
</comment>
<dbReference type="NCBIfam" id="TIGR04183">
    <property type="entry name" value="Por_Secre_tail"/>
    <property type="match status" value="1"/>
</dbReference>
<dbReference type="RefSeq" id="WP_310283526.1">
    <property type="nucleotide sequence ID" value="NZ_JAVDWQ010000018.1"/>
</dbReference>
<proteinExistence type="predicted"/>